<dbReference type="RefSeq" id="WP_338667276.1">
    <property type="nucleotide sequence ID" value="NZ_CP146609.1"/>
</dbReference>
<dbReference type="PANTHER" id="PTHR30595:SF6">
    <property type="entry name" value="SCHLAFEN ALBA-2 DOMAIN-CONTAINING PROTEIN"/>
    <property type="match status" value="1"/>
</dbReference>
<keyword evidence="4" id="KW-1185">Reference proteome</keyword>
<sequence>MRGIRGKQLYNLLFYGVIFAVAAVGSLAYMGVREIRHDAAMVAVENSARGLSGAVTVLLNAVRNSNQEMGQGLLKSLKPAALRKEFGAVLKDHQNLEAIMLSDGQGLRYLLTRRFGGMVEAVPDDLHTVLSWTLLKDGKAGDKPFLGWKMDLAQVDTVLSDEFSHLEPGQVNWRSANRFHHVNVAWITASSLVESGSGQRLMLSFAFPAEAILSQLSGAERGGAERIFLYWGDGRAMPVSGLGTDVSPDLAGQALTPDKLPDPVVRKAVSGLAALEDGTPDKPFSFTSGGETWWTWAMPLSIFGDTLSLGVAVPRQNVLSTLTSDSFLQAGAVVLILMAFGVLFILHRSRGRIESLGMRREAATTAGEVIDLIQTGEGGRLEFKQTLRFNIKSGKNGKEIEHACLKTVSAFLNSEGGTLLVGVADDGTVTGFDEDNFDSDDKALLHFNNLVDRHIGTEFSRYIDSRVIEVGEKRVLRVHCIPAPVPAILDAAKGEEFYVRSGPASRCLTLKQFHDWLGRHQ</sequence>
<keyword evidence="1" id="KW-1133">Transmembrane helix</keyword>
<dbReference type="Pfam" id="PF04326">
    <property type="entry name" value="SLFN_AlbA_2"/>
    <property type="match status" value="1"/>
</dbReference>
<gene>
    <name evidence="3" type="ORF">V8V93_14340</name>
</gene>
<accession>A0ABZ2IZS1</accession>
<keyword evidence="1" id="KW-0472">Membrane</keyword>
<protein>
    <submittedName>
        <fullName evidence="3">ATP-binding protein</fullName>
    </submittedName>
</protein>
<evidence type="ECO:0000313" key="4">
    <source>
        <dbReference type="Proteomes" id="UP001385389"/>
    </source>
</evidence>
<feature type="domain" description="Schlafen AlbA-2" evidence="2">
    <location>
        <begin position="377"/>
        <end position="506"/>
    </location>
</feature>
<evidence type="ECO:0000313" key="3">
    <source>
        <dbReference type="EMBL" id="WWX21615.1"/>
    </source>
</evidence>
<dbReference type="Gene3D" id="3.30.950.30">
    <property type="entry name" value="Schlafen, AAA domain"/>
    <property type="match status" value="1"/>
</dbReference>
<keyword evidence="3" id="KW-0067">ATP-binding</keyword>
<feature type="transmembrane region" description="Helical" evidence="1">
    <location>
        <begin position="327"/>
        <end position="346"/>
    </location>
</feature>
<dbReference type="EMBL" id="CP146609">
    <property type="protein sequence ID" value="WWX21615.1"/>
    <property type="molecule type" value="Genomic_DNA"/>
</dbReference>
<dbReference type="GO" id="GO:0005524">
    <property type="term" value="F:ATP binding"/>
    <property type="evidence" value="ECO:0007669"/>
    <property type="project" value="UniProtKB-KW"/>
</dbReference>
<keyword evidence="3" id="KW-0547">Nucleotide-binding</keyword>
<organism evidence="3 4">
    <name type="scientific">Pseudodesulfovibrio methanolicus</name>
    <dbReference type="NCBI Taxonomy" id="3126690"/>
    <lineage>
        <taxon>Bacteria</taxon>
        <taxon>Pseudomonadati</taxon>
        <taxon>Thermodesulfobacteriota</taxon>
        <taxon>Desulfovibrionia</taxon>
        <taxon>Desulfovibrionales</taxon>
        <taxon>Desulfovibrionaceae</taxon>
    </lineage>
</organism>
<keyword evidence="1" id="KW-0812">Transmembrane</keyword>
<dbReference type="InterPro" id="IPR007421">
    <property type="entry name" value="Schlafen_AlbA_2_dom"/>
</dbReference>
<reference evidence="3 4" key="1">
    <citation type="submission" date="2024-03" db="EMBL/GenBank/DDBJ databases">
        <title>Phenotype and Genome Characterization of a Sulfate-Reducing Bacterium Pseudodesulfovibrio sp. strain 5S69, isolated from Petroleum Reservoir in Tatarstan (Russia).</title>
        <authorList>
            <person name="Bidzhieva S.K."/>
            <person name="Kadnikov V."/>
            <person name="Tourova T.P."/>
            <person name="Samigullina S.R."/>
            <person name="Sokolova D.S."/>
            <person name="Poltaraus A.B."/>
            <person name="Avtukh A.N."/>
            <person name="Tereshina V.M."/>
            <person name="Mardanov A.V."/>
            <person name="Nazina T.N."/>
        </authorList>
    </citation>
    <scope>NUCLEOTIDE SEQUENCE [LARGE SCALE GENOMIC DNA]</scope>
    <source>
        <strain evidence="3 4">5S69</strain>
    </source>
</reference>
<evidence type="ECO:0000256" key="1">
    <source>
        <dbReference type="SAM" id="Phobius"/>
    </source>
</evidence>
<dbReference type="Proteomes" id="UP001385389">
    <property type="component" value="Chromosome"/>
</dbReference>
<evidence type="ECO:0000259" key="2">
    <source>
        <dbReference type="Pfam" id="PF04326"/>
    </source>
</evidence>
<feature type="transmembrane region" description="Helical" evidence="1">
    <location>
        <begin position="12"/>
        <end position="32"/>
    </location>
</feature>
<proteinExistence type="predicted"/>
<dbReference type="PANTHER" id="PTHR30595">
    <property type="entry name" value="GLPR-RELATED TRANSCRIPTIONAL REPRESSOR"/>
    <property type="match status" value="1"/>
</dbReference>
<dbReference type="InterPro" id="IPR038461">
    <property type="entry name" value="Schlafen_AlbA_2_dom_sf"/>
</dbReference>
<name>A0ABZ2IZS1_9BACT</name>